<keyword evidence="5" id="KW-0547">Nucleotide-binding</keyword>
<evidence type="ECO:0000256" key="1">
    <source>
        <dbReference type="ARBA" id="ARBA00004127"/>
    </source>
</evidence>
<keyword evidence="6" id="KW-0067">ATP-binding</keyword>
<protein>
    <recommendedName>
        <fullName evidence="10">ABC transmembrane type-1 domain-containing protein</fullName>
    </recommendedName>
</protein>
<evidence type="ECO:0000259" key="10">
    <source>
        <dbReference type="PROSITE" id="PS50929"/>
    </source>
</evidence>
<dbReference type="GO" id="GO:0012505">
    <property type="term" value="C:endomembrane system"/>
    <property type="evidence" value="ECO:0007669"/>
    <property type="project" value="UniProtKB-SubCell"/>
</dbReference>
<comment type="caution">
    <text evidence="11">The sequence shown here is derived from an EMBL/GenBank/DDBJ whole genome shotgun (WGS) entry which is preliminary data.</text>
</comment>
<evidence type="ECO:0000313" key="11">
    <source>
        <dbReference type="EMBL" id="KAK8781740.1"/>
    </source>
</evidence>
<accession>A0AAQ4F3L0</accession>
<sequence>MATGFAYNLTVISRALVLDVQLVLLPTSGLLSMPFTIYMLTQRVGIVPGLSCGSLFLVAIVGFWIVVWSYYALQKKSIKLRDERLKRMLDLLSSIRTVKMYAWEQSHLDSLKRLRERELRHVLKVNLINGSVDAIYSALSSLLIIVMYGTLAILDPTRLLSASEVFCCVYLLSLIENYCGTLTIAMRTVNALKEKRIRAGEVFLQNCTFSRSAKEDCPPALKGINLSVAPGSLVAIVGFVGSGKSTLLSAILGDLHPVEGTARVSGTIGYVPQAATVFNATLRDNILFGKPYDPTLYRRVLEACELIVDINTFPGGDLTEIGEKSTAEVVWATVKMCGLWLWPGVLCLTASAVAASWQLVWIKEWTDASSPGSQSNPYDPYWIQGLVALCIGA</sequence>
<dbReference type="InterPro" id="IPR050173">
    <property type="entry name" value="ABC_transporter_C-like"/>
</dbReference>
<evidence type="ECO:0000256" key="7">
    <source>
        <dbReference type="ARBA" id="ARBA00022989"/>
    </source>
</evidence>
<proteinExistence type="predicted"/>
<dbReference type="Pfam" id="PF00005">
    <property type="entry name" value="ABC_tran"/>
    <property type="match status" value="1"/>
</dbReference>
<evidence type="ECO:0000256" key="3">
    <source>
        <dbReference type="ARBA" id="ARBA00022692"/>
    </source>
</evidence>
<organism evidence="11 12">
    <name type="scientific">Amblyomma americanum</name>
    <name type="common">Lone star tick</name>
    <dbReference type="NCBI Taxonomy" id="6943"/>
    <lineage>
        <taxon>Eukaryota</taxon>
        <taxon>Metazoa</taxon>
        <taxon>Ecdysozoa</taxon>
        <taxon>Arthropoda</taxon>
        <taxon>Chelicerata</taxon>
        <taxon>Arachnida</taxon>
        <taxon>Acari</taxon>
        <taxon>Parasitiformes</taxon>
        <taxon>Ixodida</taxon>
        <taxon>Ixodoidea</taxon>
        <taxon>Ixodidae</taxon>
        <taxon>Amblyomminae</taxon>
        <taxon>Amblyomma</taxon>
    </lineage>
</organism>
<dbReference type="GO" id="GO:0005524">
    <property type="term" value="F:ATP binding"/>
    <property type="evidence" value="ECO:0007669"/>
    <property type="project" value="UniProtKB-KW"/>
</dbReference>
<dbReference type="AlphaFoldDB" id="A0AAQ4F3L0"/>
<keyword evidence="12" id="KW-1185">Reference proteome</keyword>
<keyword evidence="2" id="KW-0813">Transport</keyword>
<dbReference type="Gene3D" id="1.20.1560.10">
    <property type="entry name" value="ABC transporter type 1, transmembrane domain"/>
    <property type="match status" value="1"/>
</dbReference>
<dbReference type="GO" id="GO:0016887">
    <property type="term" value="F:ATP hydrolysis activity"/>
    <property type="evidence" value="ECO:0007669"/>
    <property type="project" value="InterPro"/>
</dbReference>
<dbReference type="InterPro" id="IPR027417">
    <property type="entry name" value="P-loop_NTPase"/>
</dbReference>
<dbReference type="Pfam" id="PF00664">
    <property type="entry name" value="ABC_membrane"/>
    <property type="match status" value="1"/>
</dbReference>
<evidence type="ECO:0000256" key="6">
    <source>
        <dbReference type="ARBA" id="ARBA00022840"/>
    </source>
</evidence>
<reference evidence="11 12" key="1">
    <citation type="journal article" date="2023" name="Arcadia Sci">
        <title>De novo assembly of a long-read Amblyomma americanum tick genome.</title>
        <authorList>
            <person name="Chou S."/>
            <person name="Poskanzer K.E."/>
            <person name="Rollins M."/>
            <person name="Thuy-Boun P.S."/>
        </authorList>
    </citation>
    <scope>NUCLEOTIDE SEQUENCE [LARGE SCALE GENOMIC DNA]</scope>
    <source>
        <strain evidence="11">F_SG_1</strain>
        <tissue evidence="11">Salivary glands</tissue>
    </source>
</reference>
<evidence type="ECO:0000256" key="9">
    <source>
        <dbReference type="SAM" id="Phobius"/>
    </source>
</evidence>
<evidence type="ECO:0000313" key="12">
    <source>
        <dbReference type="Proteomes" id="UP001321473"/>
    </source>
</evidence>
<dbReference type="InterPro" id="IPR036640">
    <property type="entry name" value="ABC1_TM_sf"/>
</dbReference>
<keyword evidence="8 9" id="KW-0472">Membrane</keyword>
<dbReference type="Proteomes" id="UP001321473">
    <property type="component" value="Unassembled WGS sequence"/>
</dbReference>
<feature type="transmembrane region" description="Helical" evidence="9">
    <location>
        <begin position="20"/>
        <end position="40"/>
    </location>
</feature>
<dbReference type="GO" id="GO:0140359">
    <property type="term" value="F:ABC-type transporter activity"/>
    <property type="evidence" value="ECO:0007669"/>
    <property type="project" value="InterPro"/>
</dbReference>
<keyword evidence="4" id="KW-0677">Repeat</keyword>
<dbReference type="Gene3D" id="3.40.50.300">
    <property type="entry name" value="P-loop containing nucleotide triphosphate hydrolases"/>
    <property type="match status" value="1"/>
</dbReference>
<dbReference type="InterPro" id="IPR003439">
    <property type="entry name" value="ABC_transporter-like_ATP-bd"/>
</dbReference>
<evidence type="ECO:0000256" key="8">
    <source>
        <dbReference type="ARBA" id="ARBA00023136"/>
    </source>
</evidence>
<dbReference type="PROSITE" id="PS50929">
    <property type="entry name" value="ABC_TM1F"/>
    <property type="match status" value="1"/>
</dbReference>
<dbReference type="EMBL" id="JARKHS020007390">
    <property type="protein sequence ID" value="KAK8781740.1"/>
    <property type="molecule type" value="Genomic_DNA"/>
</dbReference>
<dbReference type="PANTHER" id="PTHR24223:SF443">
    <property type="entry name" value="MULTIDRUG-RESISTANCE LIKE PROTEIN 1, ISOFORM I"/>
    <property type="match status" value="1"/>
</dbReference>
<feature type="transmembrane region" description="Helical" evidence="9">
    <location>
        <begin position="134"/>
        <end position="154"/>
    </location>
</feature>
<evidence type="ECO:0000256" key="4">
    <source>
        <dbReference type="ARBA" id="ARBA00022737"/>
    </source>
</evidence>
<evidence type="ECO:0000256" key="5">
    <source>
        <dbReference type="ARBA" id="ARBA00022741"/>
    </source>
</evidence>
<dbReference type="SUPFAM" id="SSF52540">
    <property type="entry name" value="P-loop containing nucleoside triphosphate hydrolases"/>
    <property type="match status" value="1"/>
</dbReference>
<feature type="transmembrane region" description="Helical" evidence="9">
    <location>
        <begin position="52"/>
        <end position="71"/>
    </location>
</feature>
<dbReference type="GO" id="GO:0016020">
    <property type="term" value="C:membrane"/>
    <property type="evidence" value="ECO:0007669"/>
    <property type="project" value="InterPro"/>
</dbReference>
<keyword evidence="7 9" id="KW-1133">Transmembrane helix</keyword>
<comment type="subcellular location">
    <subcellularLocation>
        <location evidence="1">Endomembrane system</location>
        <topology evidence="1">Multi-pass membrane protein</topology>
    </subcellularLocation>
</comment>
<dbReference type="PANTHER" id="PTHR24223">
    <property type="entry name" value="ATP-BINDING CASSETTE SUB-FAMILY C"/>
    <property type="match status" value="1"/>
</dbReference>
<dbReference type="InterPro" id="IPR011527">
    <property type="entry name" value="ABC1_TM_dom"/>
</dbReference>
<name>A0AAQ4F3L0_AMBAM</name>
<dbReference type="SUPFAM" id="SSF90123">
    <property type="entry name" value="ABC transporter transmembrane region"/>
    <property type="match status" value="1"/>
</dbReference>
<evidence type="ECO:0000256" key="2">
    <source>
        <dbReference type="ARBA" id="ARBA00022448"/>
    </source>
</evidence>
<keyword evidence="3 9" id="KW-0812">Transmembrane</keyword>
<gene>
    <name evidence="11" type="ORF">V5799_016918</name>
</gene>
<feature type="domain" description="ABC transmembrane type-1" evidence="10">
    <location>
        <begin position="21"/>
        <end position="191"/>
    </location>
</feature>
<feature type="non-terminal residue" evidence="11">
    <location>
        <position position="393"/>
    </location>
</feature>